<evidence type="ECO:0000313" key="20">
    <source>
        <dbReference type="EMBL" id="ACB83849.1"/>
    </source>
</evidence>
<dbReference type="KEGG" id="nth:Nther_0250"/>
<keyword evidence="9" id="KW-0547">Nucleotide-binding</keyword>
<dbReference type="PROSITE" id="PS50109">
    <property type="entry name" value="HIS_KIN"/>
    <property type="match status" value="1"/>
</dbReference>
<dbReference type="InterPro" id="IPR005467">
    <property type="entry name" value="His_kinase_dom"/>
</dbReference>
<feature type="coiled-coil region" evidence="15">
    <location>
        <begin position="422"/>
        <end position="449"/>
    </location>
</feature>
<dbReference type="InterPro" id="IPR003661">
    <property type="entry name" value="HisK_dim/P_dom"/>
</dbReference>
<dbReference type="InterPro" id="IPR050351">
    <property type="entry name" value="BphY/WalK/GraS-like"/>
</dbReference>
<dbReference type="CDD" id="cd00082">
    <property type="entry name" value="HisKA"/>
    <property type="match status" value="1"/>
</dbReference>
<dbReference type="EMBL" id="CP001034">
    <property type="protein sequence ID" value="ACB83849.1"/>
    <property type="molecule type" value="Genomic_DNA"/>
</dbReference>
<dbReference type="CDD" id="cd00130">
    <property type="entry name" value="PAS"/>
    <property type="match status" value="1"/>
</dbReference>
<evidence type="ECO:0000256" key="8">
    <source>
        <dbReference type="ARBA" id="ARBA00022692"/>
    </source>
</evidence>
<evidence type="ECO:0000259" key="19">
    <source>
        <dbReference type="PROSITE" id="PS50885"/>
    </source>
</evidence>
<evidence type="ECO:0000256" key="15">
    <source>
        <dbReference type="SAM" id="Coils"/>
    </source>
</evidence>
<dbReference type="InterPro" id="IPR004358">
    <property type="entry name" value="Sig_transdc_His_kin-like_C"/>
</dbReference>
<dbReference type="InterPro" id="IPR036097">
    <property type="entry name" value="HisK_dim/P_sf"/>
</dbReference>
<evidence type="ECO:0000256" key="13">
    <source>
        <dbReference type="ARBA" id="ARBA00023012"/>
    </source>
</evidence>
<dbReference type="FunFam" id="1.10.287.130:FF:000001">
    <property type="entry name" value="Two-component sensor histidine kinase"/>
    <property type="match status" value="1"/>
</dbReference>
<dbReference type="Gene3D" id="3.30.450.20">
    <property type="entry name" value="PAS domain"/>
    <property type="match status" value="1"/>
</dbReference>
<evidence type="ECO:0000256" key="3">
    <source>
        <dbReference type="ARBA" id="ARBA00004314"/>
    </source>
</evidence>
<keyword evidence="13" id="KW-0902">Two-component regulatory system</keyword>
<dbReference type="NCBIfam" id="TIGR00229">
    <property type="entry name" value="sensory_box"/>
    <property type="match status" value="1"/>
</dbReference>
<evidence type="ECO:0000313" key="21">
    <source>
        <dbReference type="Proteomes" id="UP000001683"/>
    </source>
</evidence>
<dbReference type="SMART" id="SM00387">
    <property type="entry name" value="HATPase_c"/>
    <property type="match status" value="1"/>
</dbReference>
<keyword evidence="7" id="KW-0808">Transferase</keyword>
<name>B2A4S7_NATTJ</name>
<reference evidence="20 21" key="2">
    <citation type="journal article" date="2011" name="J. Bacteriol.">
        <title>Complete genome sequence of the anaerobic, halophilic alkalithermophile Natranaerobius thermophilus JW/NM-WN-LF.</title>
        <authorList>
            <person name="Zhao B."/>
            <person name="Mesbah N.M."/>
            <person name="Dalin E."/>
            <person name="Goodwin L."/>
            <person name="Nolan M."/>
            <person name="Pitluck S."/>
            <person name="Chertkov O."/>
            <person name="Brettin T.S."/>
            <person name="Han J."/>
            <person name="Larimer F.W."/>
            <person name="Land M.L."/>
            <person name="Hauser L."/>
            <person name="Kyrpides N."/>
            <person name="Wiegel J."/>
        </authorList>
    </citation>
    <scope>NUCLEOTIDE SEQUENCE [LARGE SCALE GENOMIC DNA]</scope>
    <source>
        <strain evidence="21">ATCC BAA-1301 / DSM 18059 / JW/NM-WN-LF</strain>
    </source>
</reference>
<dbReference type="GO" id="GO:0030295">
    <property type="term" value="F:protein kinase activator activity"/>
    <property type="evidence" value="ECO:0007669"/>
    <property type="project" value="TreeGrafter"/>
</dbReference>
<dbReference type="SUPFAM" id="SSF158472">
    <property type="entry name" value="HAMP domain-like"/>
    <property type="match status" value="1"/>
</dbReference>
<evidence type="ECO:0000256" key="10">
    <source>
        <dbReference type="ARBA" id="ARBA00022777"/>
    </source>
</evidence>
<dbReference type="SMART" id="SM00388">
    <property type="entry name" value="HisKA"/>
    <property type="match status" value="1"/>
</dbReference>
<sequence>MLRSIRIKILGVIALLLIVLAINSSWAVNNFQMLDDSIEAIMQANYRSVDAAQNMIVALERQDSAILTYLFEEDEDISQTFREHEREFMKWFTLADDNITEVDEPEIIENIDNSYAEFALEFNKLQNIQVEEGTDAARQHYYDQVFPKFEDAKDFTRRLLELNQNKMLELQGQAETRASNATKTTAIISILTVVTGTVLALYISGKITRPIRDLTKKMEKVSQGDYQQQLDIQGNDEIVKLADSFNTMAKQLNEYTKMNVSKLKREKQKAEAIVQSIGDGIIVTNEDNKIILVNKAAEDVFDIREKEVIDTHFLEALNNQEIFDLIKKSKDESQLYYKSYTDISMIKDGDTNYYRIIVNPIKAKDSKTMGVITLIQDITKLKKVDELKSQFVSTVSHEFRTPLTSINMSIGLLLDKIPGDINDDQKELLQVIQEDSERLNRLVNELLDLSRIESGKMQMDFDYYDIKNIIQHAVKPLRIQAEEKNIQIKINVSDNLPKVRADHTKIGWVVSNLVGNALRYTPTDGTGVINIETKQTANKIVTSVTDNGSGISEEYQKIIFDKFLQVNGGESTQGGAGLGLAISREIVRAHGGDMWVDSELGEGSTFYFTLNM</sequence>
<organism evidence="20 21">
    <name type="scientific">Natranaerobius thermophilus (strain ATCC BAA-1301 / DSM 18059 / JW/NM-WN-LF)</name>
    <dbReference type="NCBI Taxonomy" id="457570"/>
    <lineage>
        <taxon>Bacteria</taxon>
        <taxon>Bacillati</taxon>
        <taxon>Bacillota</taxon>
        <taxon>Clostridia</taxon>
        <taxon>Natranaerobiales</taxon>
        <taxon>Natranaerobiaceae</taxon>
        <taxon>Natranaerobius</taxon>
    </lineage>
</organism>
<evidence type="ECO:0000256" key="2">
    <source>
        <dbReference type="ARBA" id="ARBA00004236"/>
    </source>
</evidence>
<dbReference type="InterPro" id="IPR003594">
    <property type="entry name" value="HATPase_dom"/>
</dbReference>
<dbReference type="GO" id="GO:0005524">
    <property type="term" value="F:ATP binding"/>
    <property type="evidence" value="ECO:0007669"/>
    <property type="project" value="UniProtKB-KW"/>
</dbReference>
<dbReference type="OrthoDB" id="9813151at2"/>
<keyword evidence="5" id="KW-1003">Cell membrane</keyword>
<dbReference type="SMART" id="SM00304">
    <property type="entry name" value="HAMP"/>
    <property type="match status" value="1"/>
</dbReference>
<dbReference type="SUPFAM" id="SSF55874">
    <property type="entry name" value="ATPase domain of HSP90 chaperone/DNA topoisomerase II/histidine kinase"/>
    <property type="match status" value="1"/>
</dbReference>
<feature type="domain" description="PAS" evidence="17">
    <location>
        <begin position="266"/>
        <end position="314"/>
    </location>
</feature>
<dbReference type="Pfam" id="PF00989">
    <property type="entry name" value="PAS"/>
    <property type="match status" value="1"/>
</dbReference>
<dbReference type="PROSITE" id="PS50885">
    <property type="entry name" value="HAMP"/>
    <property type="match status" value="1"/>
</dbReference>
<dbReference type="GO" id="GO:0000155">
    <property type="term" value="F:phosphorelay sensor kinase activity"/>
    <property type="evidence" value="ECO:0007669"/>
    <property type="project" value="InterPro"/>
</dbReference>
<dbReference type="InterPro" id="IPR035965">
    <property type="entry name" value="PAS-like_dom_sf"/>
</dbReference>
<dbReference type="Pfam" id="PF02518">
    <property type="entry name" value="HATPase_c"/>
    <property type="match status" value="1"/>
</dbReference>
<evidence type="ECO:0000256" key="11">
    <source>
        <dbReference type="ARBA" id="ARBA00022840"/>
    </source>
</evidence>
<dbReference type="GO" id="GO:0045121">
    <property type="term" value="C:membrane raft"/>
    <property type="evidence" value="ECO:0007669"/>
    <property type="project" value="UniProtKB-SubCell"/>
</dbReference>
<accession>B2A4S7</accession>
<keyword evidence="8" id="KW-0812">Transmembrane</keyword>
<keyword evidence="10 20" id="KW-0418">Kinase</keyword>
<keyword evidence="21" id="KW-1185">Reference proteome</keyword>
<keyword evidence="14" id="KW-0472">Membrane</keyword>
<dbReference type="GO" id="GO:0000156">
    <property type="term" value="F:phosphorelay response regulator activity"/>
    <property type="evidence" value="ECO:0007669"/>
    <property type="project" value="TreeGrafter"/>
</dbReference>
<dbReference type="SUPFAM" id="SSF55785">
    <property type="entry name" value="PYP-like sensor domain (PAS domain)"/>
    <property type="match status" value="1"/>
</dbReference>
<keyword evidence="12" id="KW-1133">Transmembrane helix</keyword>
<dbReference type="PANTHER" id="PTHR42878:SF7">
    <property type="entry name" value="SENSOR HISTIDINE KINASE GLRK"/>
    <property type="match status" value="1"/>
</dbReference>
<dbReference type="SUPFAM" id="SSF47384">
    <property type="entry name" value="Homodimeric domain of signal transducing histidine kinase"/>
    <property type="match status" value="1"/>
</dbReference>
<proteinExistence type="predicted"/>
<evidence type="ECO:0000256" key="6">
    <source>
        <dbReference type="ARBA" id="ARBA00022553"/>
    </source>
</evidence>
<feature type="domain" description="Histidine kinase" evidence="16">
    <location>
        <begin position="394"/>
        <end position="612"/>
    </location>
</feature>
<dbReference type="STRING" id="457570.Nther_0250"/>
<protein>
    <recommendedName>
        <fullName evidence="4">histidine kinase</fullName>
        <ecNumber evidence="4">2.7.13.3</ecNumber>
    </recommendedName>
</protein>
<evidence type="ECO:0000256" key="7">
    <source>
        <dbReference type="ARBA" id="ARBA00022679"/>
    </source>
</evidence>
<feature type="domain" description="HAMP" evidence="19">
    <location>
        <begin position="205"/>
        <end position="257"/>
    </location>
</feature>
<dbReference type="eggNOG" id="COG5002">
    <property type="taxonomic scope" value="Bacteria"/>
</dbReference>
<comment type="catalytic activity">
    <reaction evidence="1">
        <text>ATP + protein L-histidine = ADP + protein N-phospho-L-histidine.</text>
        <dbReference type="EC" id="2.7.13.3"/>
    </reaction>
</comment>
<keyword evidence="15" id="KW-0175">Coiled coil</keyword>
<evidence type="ECO:0000259" key="17">
    <source>
        <dbReference type="PROSITE" id="PS50112"/>
    </source>
</evidence>
<dbReference type="AlphaFoldDB" id="B2A4S7"/>
<dbReference type="InterPro" id="IPR003660">
    <property type="entry name" value="HAMP_dom"/>
</dbReference>
<feature type="domain" description="PAC" evidence="18">
    <location>
        <begin position="336"/>
        <end position="390"/>
    </location>
</feature>
<gene>
    <name evidence="20" type="ordered locus">Nther_0250</name>
</gene>
<dbReference type="Pfam" id="PF00672">
    <property type="entry name" value="HAMP"/>
    <property type="match status" value="1"/>
</dbReference>
<dbReference type="PRINTS" id="PR00344">
    <property type="entry name" value="BCTRLSENSOR"/>
</dbReference>
<evidence type="ECO:0000259" key="18">
    <source>
        <dbReference type="PROSITE" id="PS50113"/>
    </source>
</evidence>
<dbReference type="Gene3D" id="6.10.340.10">
    <property type="match status" value="1"/>
</dbReference>
<dbReference type="GO" id="GO:0007234">
    <property type="term" value="P:osmosensory signaling via phosphorelay pathway"/>
    <property type="evidence" value="ECO:0007669"/>
    <property type="project" value="TreeGrafter"/>
</dbReference>
<dbReference type="InterPro" id="IPR000700">
    <property type="entry name" value="PAS-assoc_C"/>
</dbReference>
<dbReference type="Gene3D" id="1.10.287.130">
    <property type="match status" value="1"/>
</dbReference>
<dbReference type="InterPro" id="IPR036890">
    <property type="entry name" value="HATPase_C_sf"/>
</dbReference>
<evidence type="ECO:0000256" key="14">
    <source>
        <dbReference type="ARBA" id="ARBA00023136"/>
    </source>
</evidence>
<keyword evidence="6" id="KW-0597">Phosphoprotein</keyword>
<evidence type="ECO:0000256" key="4">
    <source>
        <dbReference type="ARBA" id="ARBA00012438"/>
    </source>
</evidence>
<dbReference type="FunFam" id="3.30.565.10:FF:000023">
    <property type="entry name" value="PAS domain-containing sensor histidine kinase"/>
    <property type="match status" value="1"/>
</dbReference>
<dbReference type="CDD" id="cd06225">
    <property type="entry name" value="HAMP"/>
    <property type="match status" value="1"/>
</dbReference>
<keyword evidence="11" id="KW-0067">ATP-binding</keyword>
<dbReference type="PROSITE" id="PS50113">
    <property type="entry name" value="PAC"/>
    <property type="match status" value="1"/>
</dbReference>
<dbReference type="Proteomes" id="UP000001683">
    <property type="component" value="Chromosome"/>
</dbReference>
<dbReference type="GO" id="GO:0006355">
    <property type="term" value="P:regulation of DNA-templated transcription"/>
    <property type="evidence" value="ECO:0007669"/>
    <property type="project" value="InterPro"/>
</dbReference>
<dbReference type="InterPro" id="IPR000014">
    <property type="entry name" value="PAS"/>
</dbReference>
<dbReference type="InterPro" id="IPR013767">
    <property type="entry name" value="PAS_fold"/>
</dbReference>
<dbReference type="InParanoid" id="B2A4S7"/>
<evidence type="ECO:0000256" key="12">
    <source>
        <dbReference type="ARBA" id="ARBA00022989"/>
    </source>
</evidence>
<dbReference type="Pfam" id="PF00512">
    <property type="entry name" value="HisKA"/>
    <property type="match status" value="1"/>
</dbReference>
<evidence type="ECO:0000259" key="16">
    <source>
        <dbReference type="PROSITE" id="PS50109"/>
    </source>
</evidence>
<evidence type="ECO:0000256" key="5">
    <source>
        <dbReference type="ARBA" id="ARBA00022475"/>
    </source>
</evidence>
<dbReference type="PROSITE" id="PS50112">
    <property type="entry name" value="PAS"/>
    <property type="match status" value="1"/>
</dbReference>
<dbReference type="Gene3D" id="3.30.565.10">
    <property type="entry name" value="Histidine kinase-like ATPase, C-terminal domain"/>
    <property type="match status" value="1"/>
</dbReference>
<dbReference type="SMART" id="SM00091">
    <property type="entry name" value="PAS"/>
    <property type="match status" value="1"/>
</dbReference>
<evidence type="ECO:0000256" key="9">
    <source>
        <dbReference type="ARBA" id="ARBA00022741"/>
    </source>
</evidence>
<dbReference type="GO" id="GO:0005886">
    <property type="term" value="C:plasma membrane"/>
    <property type="evidence" value="ECO:0007669"/>
    <property type="project" value="UniProtKB-SubCell"/>
</dbReference>
<dbReference type="PANTHER" id="PTHR42878">
    <property type="entry name" value="TWO-COMPONENT HISTIDINE KINASE"/>
    <property type="match status" value="1"/>
</dbReference>
<comment type="subcellular location">
    <subcellularLocation>
        <location evidence="2">Cell membrane</location>
    </subcellularLocation>
    <subcellularLocation>
        <location evidence="3">Membrane raft</location>
        <topology evidence="3">Multi-pass membrane protein</topology>
    </subcellularLocation>
</comment>
<dbReference type="RefSeq" id="WP_012446737.1">
    <property type="nucleotide sequence ID" value="NC_010718.1"/>
</dbReference>
<dbReference type="EC" id="2.7.13.3" evidence="4"/>
<reference evidence="20 21" key="1">
    <citation type="submission" date="2008-04" db="EMBL/GenBank/DDBJ databases">
        <title>Complete sequence of chromosome of Natranaerobius thermophilus JW/NM-WN-LF.</title>
        <authorList>
            <consortium name="US DOE Joint Genome Institute"/>
            <person name="Copeland A."/>
            <person name="Lucas S."/>
            <person name="Lapidus A."/>
            <person name="Glavina del Rio T."/>
            <person name="Dalin E."/>
            <person name="Tice H."/>
            <person name="Bruce D."/>
            <person name="Goodwin L."/>
            <person name="Pitluck S."/>
            <person name="Chertkov O."/>
            <person name="Brettin T."/>
            <person name="Detter J.C."/>
            <person name="Han C."/>
            <person name="Kuske C.R."/>
            <person name="Schmutz J."/>
            <person name="Larimer F."/>
            <person name="Land M."/>
            <person name="Hauser L."/>
            <person name="Kyrpides N."/>
            <person name="Lykidis A."/>
            <person name="Mesbah N.M."/>
            <person name="Wiegel J."/>
        </authorList>
    </citation>
    <scope>NUCLEOTIDE SEQUENCE [LARGE SCALE GENOMIC DNA]</scope>
    <source>
        <strain evidence="21">ATCC BAA-1301 / DSM 18059 / JW/NM-WN-LF</strain>
    </source>
</reference>
<evidence type="ECO:0000256" key="1">
    <source>
        <dbReference type="ARBA" id="ARBA00000085"/>
    </source>
</evidence>
<dbReference type="HOGENOM" id="CLU_000445_89_2_9"/>